<dbReference type="Pfam" id="PF13635">
    <property type="entry name" value="DUF4143"/>
    <property type="match status" value="1"/>
</dbReference>
<evidence type="ECO:0000313" key="2">
    <source>
        <dbReference type="EMBL" id="VEN75207.1"/>
    </source>
</evidence>
<protein>
    <recommendedName>
        <fullName evidence="1">DUF4143 domain-containing protein</fullName>
    </recommendedName>
</protein>
<dbReference type="PANTHER" id="PTHR43566:SF2">
    <property type="entry name" value="DUF4143 DOMAIN-CONTAINING PROTEIN"/>
    <property type="match status" value="1"/>
</dbReference>
<evidence type="ECO:0000259" key="1">
    <source>
        <dbReference type="Pfam" id="PF13635"/>
    </source>
</evidence>
<organism evidence="2">
    <name type="scientific">uncultured Desulfobacteraceae bacterium</name>
    <dbReference type="NCBI Taxonomy" id="218296"/>
    <lineage>
        <taxon>Bacteria</taxon>
        <taxon>Pseudomonadati</taxon>
        <taxon>Thermodesulfobacteriota</taxon>
        <taxon>Desulfobacteria</taxon>
        <taxon>Desulfobacterales</taxon>
        <taxon>Desulfobacteraceae</taxon>
        <taxon>environmental samples</taxon>
    </lineage>
</organism>
<sequence length="216" mass="24405">MNQYIGAYLYRDVARLFPGVNENRFQMFARILAGISGNVINYSDVARSLGVSQPTARDYFRIADGTFLWRSVPAYTRNALKRVIKHPKGHFRDSGLLHSLLRIGEPDILAAHPAMGRSWEGMVIEEIIRGLNAAGAGFDYYYYRTGAGAEIDLIIEGEFGLIPIEIKYSQTLKPKQLRALKDFIREQNCRFGLVINNDEIPRLYDEQIGGVPFACL</sequence>
<dbReference type="EMBL" id="CAACVI010000050">
    <property type="protein sequence ID" value="VEN75207.1"/>
    <property type="molecule type" value="Genomic_DNA"/>
</dbReference>
<feature type="domain" description="DUF4143" evidence="1">
    <location>
        <begin position="11"/>
        <end position="169"/>
    </location>
</feature>
<proteinExistence type="predicted"/>
<accession>A0A484HQP5</accession>
<dbReference type="PANTHER" id="PTHR43566">
    <property type="entry name" value="CONSERVED PROTEIN"/>
    <property type="match status" value="1"/>
</dbReference>
<reference evidence="2" key="1">
    <citation type="submission" date="2019-01" db="EMBL/GenBank/DDBJ databases">
        <authorList>
            <consortium name="Genoscope - CEA"/>
            <person name="William W."/>
        </authorList>
    </citation>
    <scope>NUCLEOTIDE SEQUENCE</scope>
    <source>
        <strain evidence="2">CR-1</strain>
    </source>
</reference>
<name>A0A484HQP5_9BACT</name>
<dbReference type="AlphaFoldDB" id="A0A484HQP5"/>
<dbReference type="InterPro" id="IPR025420">
    <property type="entry name" value="DUF4143"/>
</dbReference>
<gene>
    <name evidence="2" type="ORF">EPICR_70048</name>
</gene>